<protein>
    <submittedName>
        <fullName evidence="4">Glucan endo-1,3-beta-glucosidase ARB_02077</fullName>
    </submittedName>
</protein>
<dbReference type="SUPFAM" id="SSF51126">
    <property type="entry name" value="Pectin lyase-like"/>
    <property type="match status" value="1"/>
</dbReference>
<dbReference type="InterPro" id="IPR011050">
    <property type="entry name" value="Pectin_lyase_fold/virulence"/>
</dbReference>
<dbReference type="Gene3D" id="3.30.60.10">
    <property type="entry name" value="Endochitinase-like"/>
    <property type="match status" value="1"/>
</dbReference>
<dbReference type="Pfam" id="PF12708">
    <property type="entry name" value="Pect-lyase_RHGA_epim"/>
    <property type="match status" value="1"/>
</dbReference>
<dbReference type="SUPFAM" id="SSF57016">
    <property type="entry name" value="Plant lectins/antimicrobial peptides"/>
    <property type="match status" value="1"/>
</dbReference>
<comment type="caution">
    <text evidence="4">The sequence shown here is derived from an EMBL/GenBank/DDBJ whole genome shotgun (WGS) entry which is preliminary data.</text>
</comment>
<comment type="caution">
    <text evidence="2">Lacks conserved residue(s) required for the propagation of feature annotation.</text>
</comment>
<dbReference type="InterPro" id="IPR001002">
    <property type="entry name" value="Chitin-bd_1"/>
</dbReference>
<sequence length="291" mass="29546">MYAENGSGGSISDIAFTGGGVRLKGGSQQFTAQRLTCNGCTVGVQVIWDWGWVWKSVTMNNVGTGFQLVGDGGVGNIGSVSIVDSTFTGVTTAVLVNPITATPGQSSTGINLEKVALSGVSVAVADTTGATLLASSSVIDSGIVYRLKAATLSKFRLNIVYTNAYFSLNPREDCADGTCYEGACAGDAVFTTNGKCGSQHGYKQCAGVWGDCCNAIGECGTGADYCGYGVCQLGNCTIPSAPSGPPSWLKGNTTDGTCGGANSFTCNVVYGNCCNKDGMCGSLPSDCGAGW</sequence>
<evidence type="ECO:0000256" key="1">
    <source>
        <dbReference type="ARBA" id="ARBA00022669"/>
    </source>
</evidence>
<evidence type="ECO:0000259" key="3">
    <source>
        <dbReference type="PROSITE" id="PS50941"/>
    </source>
</evidence>
<dbReference type="Proteomes" id="UP001055172">
    <property type="component" value="Unassembled WGS sequence"/>
</dbReference>
<dbReference type="AlphaFoldDB" id="A0AA37GQP2"/>
<reference evidence="4 5" key="1">
    <citation type="submission" date="2021-07" db="EMBL/GenBank/DDBJ databases">
        <title>Genome data of Colletotrichum spaethianum.</title>
        <authorList>
            <person name="Utami Y.D."/>
            <person name="Hiruma K."/>
        </authorList>
    </citation>
    <scope>NUCLEOTIDE SEQUENCE [LARGE SCALE GENOMIC DNA]</scope>
    <source>
        <strain evidence="4 5">MAFF 242679</strain>
    </source>
</reference>
<evidence type="ECO:0000313" key="4">
    <source>
        <dbReference type="EMBL" id="GJC85400.1"/>
    </source>
</evidence>
<accession>A0AA37GQP2</accession>
<keyword evidence="2" id="KW-1015">Disulfide bond</keyword>
<organism evidence="4 5">
    <name type="scientific">Colletotrichum liriopes</name>
    <dbReference type="NCBI Taxonomy" id="708192"/>
    <lineage>
        <taxon>Eukaryota</taxon>
        <taxon>Fungi</taxon>
        <taxon>Dikarya</taxon>
        <taxon>Ascomycota</taxon>
        <taxon>Pezizomycotina</taxon>
        <taxon>Sordariomycetes</taxon>
        <taxon>Hypocreomycetidae</taxon>
        <taxon>Glomerellales</taxon>
        <taxon>Glomerellaceae</taxon>
        <taxon>Colletotrichum</taxon>
        <taxon>Colletotrichum spaethianum species complex</taxon>
    </lineage>
</organism>
<dbReference type="GO" id="GO:0008061">
    <property type="term" value="F:chitin binding"/>
    <property type="evidence" value="ECO:0007669"/>
    <property type="project" value="UniProtKB-UniRule"/>
</dbReference>
<evidence type="ECO:0000313" key="5">
    <source>
        <dbReference type="Proteomes" id="UP001055172"/>
    </source>
</evidence>
<proteinExistence type="predicted"/>
<dbReference type="PROSITE" id="PS50941">
    <property type="entry name" value="CHIT_BIND_I_2"/>
    <property type="match status" value="1"/>
</dbReference>
<dbReference type="InterPro" id="IPR012334">
    <property type="entry name" value="Pectin_lyas_fold"/>
</dbReference>
<dbReference type="Gene3D" id="2.160.20.10">
    <property type="entry name" value="Single-stranded right-handed beta-helix, Pectin lyase-like"/>
    <property type="match status" value="1"/>
</dbReference>
<feature type="domain" description="Chitin-binding type-1" evidence="3">
    <location>
        <begin position="193"/>
        <end position="238"/>
    </location>
</feature>
<name>A0AA37GQP2_9PEZI</name>
<gene>
    <name evidence="4" type="ORF">ColLi_08238</name>
</gene>
<keyword evidence="1 2" id="KW-0147">Chitin-binding</keyword>
<dbReference type="EMBL" id="BPPX01000017">
    <property type="protein sequence ID" value="GJC85400.1"/>
    <property type="molecule type" value="Genomic_DNA"/>
</dbReference>
<feature type="disulfide bond" evidence="2">
    <location>
        <begin position="212"/>
        <end position="226"/>
    </location>
</feature>
<keyword evidence="5" id="KW-1185">Reference proteome</keyword>
<evidence type="ECO:0000256" key="2">
    <source>
        <dbReference type="PROSITE-ProRule" id="PRU00261"/>
    </source>
</evidence>
<dbReference type="InterPro" id="IPR036861">
    <property type="entry name" value="Endochitinase-like_sf"/>
</dbReference>
<dbReference type="InterPro" id="IPR024535">
    <property type="entry name" value="RHGA/B-epi-like_pectate_lyase"/>
</dbReference>